<dbReference type="InterPro" id="IPR053196">
    <property type="entry name" value="Lipoprotein_YbaY-like"/>
</dbReference>
<dbReference type="eggNOG" id="COG3187">
    <property type="taxonomic scope" value="Bacteria"/>
</dbReference>
<dbReference type="InterPro" id="IPR038670">
    <property type="entry name" value="HslJ-like_sf"/>
</dbReference>
<sequence>MRLISPGHRRPGHWQPGHWQPGAREVVMLSRLAEFFVFGFVPLVVSVLAVPELSVAAEKAVRGEVIYRERIALPPSAVLSVQLADVSLADAPAKIIGEQTIKPAGQVPISFEIKFDPSVIRSQMTYALQARITVDGKLMFISDVRHQLDPLTDTPQTIMLKMVASGTEPTASVFGQLWVVDYVDGIGAITAPQATFRVSEAGKAGGSGPCNTYFATAKIDGQAIAISDIGSTYKACAPEAMAEEKALFDALAKAASYKVDAGKLTISDKNGREILRFSAAS</sequence>
<accession>Q984N9</accession>
<protein>
    <submittedName>
        <fullName evidence="2">Mlr7916 protein</fullName>
    </submittedName>
</protein>
<proteinExistence type="predicted"/>
<dbReference type="eggNOG" id="COG3126">
    <property type="taxonomic scope" value="Bacteria"/>
</dbReference>
<organism evidence="2 3">
    <name type="scientific">Mesorhizobium japonicum (strain LMG 29417 / CECT 9101 / MAFF 303099)</name>
    <name type="common">Mesorhizobium loti (strain MAFF 303099)</name>
    <dbReference type="NCBI Taxonomy" id="266835"/>
    <lineage>
        <taxon>Bacteria</taxon>
        <taxon>Pseudomonadati</taxon>
        <taxon>Pseudomonadota</taxon>
        <taxon>Alphaproteobacteria</taxon>
        <taxon>Hyphomicrobiales</taxon>
        <taxon>Phyllobacteriaceae</taxon>
        <taxon>Mesorhizobium</taxon>
    </lineage>
</organism>
<dbReference type="Gene3D" id="2.40.128.270">
    <property type="match status" value="1"/>
</dbReference>
<reference evidence="2 3" key="1">
    <citation type="journal article" date="2000" name="DNA Res.">
        <title>Complete genome structure of the nitrogen-fixing symbiotic bacterium Mesorhizobium loti.</title>
        <authorList>
            <person name="Kaneko T."/>
            <person name="Nakamura Y."/>
            <person name="Sato S."/>
            <person name="Asamizu E."/>
            <person name="Kato T."/>
            <person name="Sasamoto S."/>
            <person name="Watanabe A."/>
            <person name="Idesawa K."/>
            <person name="Ishikawa A."/>
            <person name="Kawashima K."/>
            <person name="Kimura T."/>
            <person name="Kishida Y."/>
            <person name="Kiyokawa C."/>
            <person name="Kohara M."/>
            <person name="Matsumoto M."/>
            <person name="Matsuno A."/>
            <person name="Mochizuki Y."/>
            <person name="Nakayama S."/>
            <person name="Nakazaki N."/>
            <person name="Shimpo S."/>
            <person name="Sugimoto M."/>
            <person name="Takeuchi C."/>
            <person name="Yamada M."/>
            <person name="Tabata S."/>
        </authorList>
    </citation>
    <scope>NUCLEOTIDE SEQUENCE [LARGE SCALE GENOMIC DNA]</scope>
    <source>
        <strain evidence="3">LMG 29417 / CECT 9101 / MAFF 303099</strain>
    </source>
</reference>
<dbReference type="Pfam" id="PF03724">
    <property type="entry name" value="META"/>
    <property type="match status" value="1"/>
</dbReference>
<dbReference type="EMBL" id="BA000012">
    <property type="protein sequence ID" value="BAB54274.1"/>
    <property type="molecule type" value="Genomic_DNA"/>
</dbReference>
<dbReference type="InterPro" id="IPR039366">
    <property type="entry name" value="Pilotin"/>
</dbReference>
<dbReference type="HOGENOM" id="CLU_085265_1_0_5"/>
<evidence type="ECO:0000313" key="2">
    <source>
        <dbReference type="EMBL" id="BAB54274.1"/>
    </source>
</evidence>
<dbReference type="Proteomes" id="UP000000552">
    <property type="component" value="Chromosome"/>
</dbReference>
<name>Q984N9_RHILO</name>
<dbReference type="InterPro" id="IPR005184">
    <property type="entry name" value="DUF306_Meta_HslJ"/>
</dbReference>
<dbReference type="PANTHER" id="PTHR38013:SF1">
    <property type="entry name" value="GLYCOPROTEIN_POLYSACCHARIDE METABOLISM"/>
    <property type="match status" value="1"/>
</dbReference>
<feature type="domain" description="DUF306" evidence="1">
    <location>
        <begin position="172"/>
        <end position="277"/>
    </location>
</feature>
<dbReference type="AlphaFoldDB" id="Q984N9"/>
<gene>
    <name evidence="2" type="ordered locus">mlr7916</name>
</gene>
<evidence type="ECO:0000259" key="1">
    <source>
        <dbReference type="Pfam" id="PF03724"/>
    </source>
</evidence>
<dbReference type="KEGG" id="mlo:mlr7916"/>
<evidence type="ECO:0000313" key="3">
    <source>
        <dbReference type="Proteomes" id="UP000000552"/>
    </source>
</evidence>
<dbReference type="Pfam" id="PF09619">
    <property type="entry name" value="YscW"/>
    <property type="match status" value="1"/>
</dbReference>
<dbReference type="PANTHER" id="PTHR38013">
    <property type="entry name" value="GLYCOPROTEIN/POLYSACCHARIDE METABOLISM"/>
    <property type="match status" value="1"/>
</dbReference>